<proteinExistence type="predicted"/>
<protein>
    <submittedName>
        <fullName evidence="1">Uncharacterized protein</fullName>
    </submittedName>
</protein>
<dbReference type="AlphaFoldDB" id="A0A0S3SQF0"/>
<evidence type="ECO:0000313" key="1">
    <source>
        <dbReference type="EMBL" id="BAT95033.1"/>
    </source>
</evidence>
<keyword evidence="2" id="KW-1185">Reference proteome</keyword>
<sequence length="80" mass="8946">AQSFTLALSNNSLILYHTHSVFLKQECICSVSFSWSSLEIENRKDNYAFGWLINQFISAFAAGRGHRSTSSTTVKSGARR</sequence>
<accession>A0A0S3SQF0</accession>
<feature type="non-terminal residue" evidence="1">
    <location>
        <position position="1"/>
    </location>
</feature>
<gene>
    <name evidence="1" type="primary">Vigan.08G169100</name>
    <name evidence="1" type="ORF">VIGAN_08169100</name>
</gene>
<reference evidence="1 2" key="1">
    <citation type="journal article" date="2015" name="Sci. Rep.">
        <title>The power of single molecule real-time sequencing technology in the de novo assembly of a eukaryotic genome.</title>
        <authorList>
            <person name="Sakai H."/>
            <person name="Naito K."/>
            <person name="Ogiso-Tanaka E."/>
            <person name="Takahashi Y."/>
            <person name="Iseki K."/>
            <person name="Muto C."/>
            <person name="Satou K."/>
            <person name="Teruya K."/>
            <person name="Shiroma A."/>
            <person name="Shimoji M."/>
            <person name="Hirano T."/>
            <person name="Itoh T."/>
            <person name="Kaga A."/>
            <person name="Tomooka N."/>
        </authorList>
    </citation>
    <scope>NUCLEOTIDE SEQUENCE [LARGE SCALE GENOMIC DNA]</scope>
    <source>
        <strain evidence="2">cv. Shumari</strain>
    </source>
</reference>
<dbReference type="EMBL" id="AP015041">
    <property type="protein sequence ID" value="BAT95033.1"/>
    <property type="molecule type" value="Genomic_DNA"/>
</dbReference>
<dbReference type="Proteomes" id="UP000291084">
    <property type="component" value="Chromosome 8"/>
</dbReference>
<evidence type="ECO:0000313" key="2">
    <source>
        <dbReference type="Proteomes" id="UP000291084"/>
    </source>
</evidence>
<organism evidence="1 2">
    <name type="scientific">Vigna angularis var. angularis</name>
    <dbReference type="NCBI Taxonomy" id="157739"/>
    <lineage>
        <taxon>Eukaryota</taxon>
        <taxon>Viridiplantae</taxon>
        <taxon>Streptophyta</taxon>
        <taxon>Embryophyta</taxon>
        <taxon>Tracheophyta</taxon>
        <taxon>Spermatophyta</taxon>
        <taxon>Magnoliopsida</taxon>
        <taxon>eudicotyledons</taxon>
        <taxon>Gunneridae</taxon>
        <taxon>Pentapetalae</taxon>
        <taxon>rosids</taxon>
        <taxon>fabids</taxon>
        <taxon>Fabales</taxon>
        <taxon>Fabaceae</taxon>
        <taxon>Papilionoideae</taxon>
        <taxon>50 kb inversion clade</taxon>
        <taxon>NPAAA clade</taxon>
        <taxon>indigoferoid/millettioid clade</taxon>
        <taxon>Phaseoleae</taxon>
        <taxon>Vigna</taxon>
    </lineage>
</organism>
<name>A0A0S3SQF0_PHAAN</name>